<evidence type="ECO:0000256" key="1">
    <source>
        <dbReference type="ARBA" id="ARBA00022737"/>
    </source>
</evidence>
<evidence type="ECO:0000256" key="3">
    <source>
        <dbReference type="PROSITE-ProRule" id="PRU00023"/>
    </source>
</evidence>
<dbReference type="InterPro" id="IPR050889">
    <property type="entry name" value="Dendritic_Spine_Reg/Scaffold"/>
</dbReference>
<feature type="repeat" description="ANK" evidence="3">
    <location>
        <begin position="395"/>
        <end position="419"/>
    </location>
</feature>
<evidence type="ECO:0008006" key="6">
    <source>
        <dbReference type="Google" id="ProtNLM"/>
    </source>
</evidence>
<dbReference type="Gene3D" id="1.25.40.20">
    <property type="entry name" value="Ankyrin repeat-containing domain"/>
    <property type="match status" value="4"/>
</dbReference>
<dbReference type="Pfam" id="PF12796">
    <property type="entry name" value="Ank_2"/>
    <property type="match status" value="3"/>
</dbReference>
<reference evidence="4 5" key="1">
    <citation type="submission" date="2020-03" db="EMBL/GenBank/DDBJ databases">
        <title>Draft Genome Sequence of Cudoniella acicularis.</title>
        <authorList>
            <person name="Buettner E."/>
            <person name="Kellner H."/>
        </authorList>
    </citation>
    <scope>NUCLEOTIDE SEQUENCE [LARGE SCALE GENOMIC DNA]</scope>
    <source>
        <strain evidence="4 5">DSM 108380</strain>
    </source>
</reference>
<dbReference type="PROSITE" id="PS50297">
    <property type="entry name" value="ANK_REP_REGION"/>
    <property type="match status" value="2"/>
</dbReference>
<dbReference type="PROSITE" id="PS50088">
    <property type="entry name" value="ANK_REPEAT"/>
    <property type="match status" value="3"/>
</dbReference>
<evidence type="ECO:0000313" key="4">
    <source>
        <dbReference type="EMBL" id="KAF4616256.1"/>
    </source>
</evidence>
<dbReference type="InterPro" id="IPR002110">
    <property type="entry name" value="Ankyrin_rpt"/>
</dbReference>
<dbReference type="SMART" id="SM00248">
    <property type="entry name" value="ANK"/>
    <property type="match status" value="10"/>
</dbReference>
<dbReference type="PANTHER" id="PTHR24166">
    <property type="entry name" value="ROLLING PEBBLES, ISOFORM B"/>
    <property type="match status" value="1"/>
</dbReference>
<feature type="repeat" description="ANK" evidence="3">
    <location>
        <begin position="362"/>
        <end position="394"/>
    </location>
</feature>
<organism evidence="4 5">
    <name type="scientific">Cudoniella acicularis</name>
    <dbReference type="NCBI Taxonomy" id="354080"/>
    <lineage>
        <taxon>Eukaryota</taxon>
        <taxon>Fungi</taxon>
        <taxon>Dikarya</taxon>
        <taxon>Ascomycota</taxon>
        <taxon>Pezizomycotina</taxon>
        <taxon>Leotiomycetes</taxon>
        <taxon>Helotiales</taxon>
        <taxon>Tricladiaceae</taxon>
        <taxon>Cudoniella</taxon>
    </lineage>
</organism>
<comment type="caution">
    <text evidence="4">The sequence shown here is derived from an EMBL/GenBank/DDBJ whole genome shotgun (WGS) entry which is preliminary data.</text>
</comment>
<keyword evidence="5" id="KW-1185">Reference proteome</keyword>
<dbReference type="EMBL" id="JAAMPI010002230">
    <property type="protein sequence ID" value="KAF4616256.1"/>
    <property type="molecule type" value="Genomic_DNA"/>
</dbReference>
<dbReference type="PANTHER" id="PTHR24166:SF48">
    <property type="entry name" value="PROTEIN VAPYRIN"/>
    <property type="match status" value="1"/>
</dbReference>
<gene>
    <name evidence="4" type="ORF">G7Y89_g15151</name>
</gene>
<evidence type="ECO:0000256" key="2">
    <source>
        <dbReference type="ARBA" id="ARBA00023043"/>
    </source>
</evidence>
<feature type="repeat" description="ANK" evidence="3">
    <location>
        <begin position="264"/>
        <end position="296"/>
    </location>
</feature>
<dbReference type="InterPro" id="IPR036770">
    <property type="entry name" value="Ankyrin_rpt-contain_sf"/>
</dbReference>
<dbReference type="SUPFAM" id="SSF48403">
    <property type="entry name" value="Ankyrin repeat"/>
    <property type="match status" value="2"/>
</dbReference>
<dbReference type="OrthoDB" id="341259at2759"/>
<dbReference type="AlphaFoldDB" id="A0A8H4VML7"/>
<dbReference type="Pfam" id="PF00023">
    <property type="entry name" value="Ank"/>
    <property type="match status" value="2"/>
</dbReference>
<evidence type="ECO:0000313" key="5">
    <source>
        <dbReference type="Proteomes" id="UP000566819"/>
    </source>
</evidence>
<proteinExistence type="predicted"/>
<name>A0A8H4VML7_9HELO</name>
<accession>A0A8H4VML7</accession>
<sequence>MTARILKNCRKAVEELKRLLGDIYRKAPSSPHDFTLLYESLNLEDKRSQTKELKQSLDNVLIYHKILHMSLLTAILYDDVGGNDDTVRSFDELSREVETSQSQITTMLDTSRQSEKGYISDSTHNLTTLAAINDFKTSVDAAIEAMYLETSNIHFHVPKARRYLLILDNADDHSQPLARTCEQGFPKTTEVLLEYGADPNNLESDACVRHLLYHGRDPNHKHLQPLLLLELANSGKDVNITLSVCNTLITGDLPIQLNVRDSSGGDTALMIAARKGSLPLVYWLLRHGTDVNALDNRRRSVLYFALKAGNSVMAQEFLEWKRKLDVLEEWDGAILLEAALHEPATVKLLLDAGANPELANSSGNTIINSAVLKPNAEVVKMLIEKKANTYYRDSSGRTPIRAAVSNGNASVVRLLADGGRSLLHLAIYGPPEMLRILLEFGKFINLNQRDGRNGTPLLAATSQASQANQANLDCLKLLVKAGADINAQGSDGETARTTRRAPSTLVCRGANVNFAVPGVTLPNAILTAYLGAGVSTTYFLRDEGASVHQADPISGRVPLHFAAANGIETFQAILLFYRGDMMVADHEGKNCLHRAAQFGNAKTIEFILSKVDNRPLMRARYVALSDSDGWTPLCSAVRACEGGLAQGMRSEKRDHVGAVRSLLRYGADPAVTFKFQHGAGDAAETLTPLILAQECDAGEEIINMLRYGLEGRPAPDEEQSTVGNAVP</sequence>
<keyword evidence="2 3" id="KW-0040">ANK repeat</keyword>
<keyword evidence="1" id="KW-0677">Repeat</keyword>
<dbReference type="PRINTS" id="PR01415">
    <property type="entry name" value="ANKYRIN"/>
</dbReference>
<protein>
    <recommendedName>
        <fullName evidence="6">Ankyrin repeat protein</fullName>
    </recommendedName>
</protein>
<dbReference type="Proteomes" id="UP000566819">
    <property type="component" value="Unassembled WGS sequence"/>
</dbReference>